<organism evidence="2 3">
    <name type="scientific">Filimonas zeae</name>
    <dbReference type="NCBI Taxonomy" id="1737353"/>
    <lineage>
        <taxon>Bacteria</taxon>
        <taxon>Pseudomonadati</taxon>
        <taxon>Bacteroidota</taxon>
        <taxon>Chitinophagia</taxon>
        <taxon>Chitinophagales</taxon>
        <taxon>Chitinophagaceae</taxon>
        <taxon>Filimonas</taxon>
    </lineage>
</organism>
<reference evidence="2" key="1">
    <citation type="journal article" date="2014" name="Int. J. Syst. Evol. Microbiol.">
        <title>Complete genome sequence of Corynebacterium casei LMG S-19264T (=DSM 44701T), isolated from a smear-ripened cheese.</title>
        <authorList>
            <consortium name="US DOE Joint Genome Institute (JGI-PGF)"/>
            <person name="Walter F."/>
            <person name="Albersmeier A."/>
            <person name="Kalinowski J."/>
            <person name="Ruckert C."/>
        </authorList>
    </citation>
    <scope>NUCLEOTIDE SEQUENCE</scope>
    <source>
        <strain evidence="2">CGMCC 1.15290</strain>
    </source>
</reference>
<feature type="domain" description="HTH LytTR-type" evidence="1">
    <location>
        <begin position="50"/>
        <end position="118"/>
    </location>
</feature>
<dbReference type="SMART" id="SM00850">
    <property type="entry name" value="LytTR"/>
    <property type="match status" value="1"/>
</dbReference>
<dbReference type="PANTHER" id="PTHR37299:SF1">
    <property type="entry name" value="STAGE 0 SPORULATION PROTEIN A HOMOLOG"/>
    <property type="match status" value="1"/>
</dbReference>
<dbReference type="Proteomes" id="UP000627292">
    <property type="component" value="Unassembled WGS sequence"/>
</dbReference>
<name>A0A917MZB5_9BACT</name>
<proteinExistence type="predicted"/>
<reference evidence="2" key="2">
    <citation type="submission" date="2020-09" db="EMBL/GenBank/DDBJ databases">
        <authorList>
            <person name="Sun Q."/>
            <person name="Zhou Y."/>
        </authorList>
    </citation>
    <scope>NUCLEOTIDE SEQUENCE</scope>
    <source>
        <strain evidence="2">CGMCC 1.15290</strain>
    </source>
</reference>
<gene>
    <name evidence="2" type="ORF">GCM10011379_37430</name>
</gene>
<dbReference type="Gene3D" id="2.40.50.1020">
    <property type="entry name" value="LytTr DNA-binding domain"/>
    <property type="match status" value="1"/>
</dbReference>
<keyword evidence="3" id="KW-1185">Reference proteome</keyword>
<sequence length="162" mass="18419">MIKVIIADENSGDIDGIVEKLTGFIPGVEIVVNNRTSPELTAPKNQSETIMLQSAREVHFIPVSQIVRVAGENNYSVFTLVNKQKITVAKTLREYETLLTPHQFYRIHKSHIINLRHLLKVNKGDEFFVQMADGAILEVAARRKGDFLKCMYERCSNYTLPM</sequence>
<dbReference type="InterPro" id="IPR046947">
    <property type="entry name" value="LytR-like"/>
</dbReference>
<protein>
    <recommendedName>
        <fullName evidence="1">HTH LytTR-type domain-containing protein</fullName>
    </recommendedName>
</protein>
<evidence type="ECO:0000313" key="3">
    <source>
        <dbReference type="Proteomes" id="UP000627292"/>
    </source>
</evidence>
<dbReference type="Pfam" id="PF04397">
    <property type="entry name" value="LytTR"/>
    <property type="match status" value="1"/>
</dbReference>
<evidence type="ECO:0000259" key="1">
    <source>
        <dbReference type="PROSITE" id="PS50930"/>
    </source>
</evidence>
<dbReference type="AlphaFoldDB" id="A0A917MZB5"/>
<evidence type="ECO:0000313" key="2">
    <source>
        <dbReference type="EMBL" id="GGH74653.1"/>
    </source>
</evidence>
<accession>A0A917MZB5</accession>
<dbReference type="PROSITE" id="PS50930">
    <property type="entry name" value="HTH_LYTTR"/>
    <property type="match status" value="1"/>
</dbReference>
<dbReference type="GO" id="GO:0003677">
    <property type="term" value="F:DNA binding"/>
    <property type="evidence" value="ECO:0007669"/>
    <property type="project" value="InterPro"/>
</dbReference>
<dbReference type="InterPro" id="IPR007492">
    <property type="entry name" value="LytTR_DNA-bd_dom"/>
</dbReference>
<dbReference type="PANTHER" id="PTHR37299">
    <property type="entry name" value="TRANSCRIPTIONAL REGULATOR-RELATED"/>
    <property type="match status" value="1"/>
</dbReference>
<dbReference type="GO" id="GO:0000156">
    <property type="term" value="F:phosphorelay response regulator activity"/>
    <property type="evidence" value="ECO:0007669"/>
    <property type="project" value="InterPro"/>
</dbReference>
<comment type="caution">
    <text evidence="2">The sequence shown here is derived from an EMBL/GenBank/DDBJ whole genome shotgun (WGS) entry which is preliminary data.</text>
</comment>
<dbReference type="EMBL" id="BMIB01000004">
    <property type="protein sequence ID" value="GGH74653.1"/>
    <property type="molecule type" value="Genomic_DNA"/>
</dbReference>
<dbReference type="RefSeq" id="WP_188955174.1">
    <property type="nucleotide sequence ID" value="NZ_BMIB01000004.1"/>
</dbReference>